<evidence type="ECO:0000259" key="5">
    <source>
        <dbReference type="Pfam" id="PF00149"/>
    </source>
</evidence>
<dbReference type="GO" id="GO:0016787">
    <property type="term" value="F:hydrolase activity"/>
    <property type="evidence" value="ECO:0007669"/>
    <property type="project" value="UniProtKB-KW"/>
</dbReference>
<dbReference type="SUPFAM" id="SSF56300">
    <property type="entry name" value="Metallo-dependent phosphatases"/>
    <property type="match status" value="1"/>
</dbReference>
<keyword evidence="8" id="KW-1185">Reference proteome</keyword>
<keyword evidence="3" id="KW-0408">Iron</keyword>
<dbReference type="InterPro" id="IPR050884">
    <property type="entry name" value="CNP_phosphodiesterase-III"/>
</dbReference>
<gene>
    <name evidence="7" type="ORF">J1836_004015</name>
    <name evidence="6" type="ORF">J1836_08810</name>
</gene>
<evidence type="ECO:0000256" key="4">
    <source>
        <dbReference type="ARBA" id="ARBA00025742"/>
    </source>
</evidence>
<keyword evidence="1" id="KW-0479">Metal-binding</keyword>
<evidence type="ECO:0000256" key="1">
    <source>
        <dbReference type="ARBA" id="ARBA00022723"/>
    </source>
</evidence>
<dbReference type="EMBL" id="JAFMPM010000006">
    <property type="protein sequence ID" value="MBO0613027.1"/>
    <property type="molecule type" value="Genomic_DNA"/>
</dbReference>
<dbReference type="InterPro" id="IPR029052">
    <property type="entry name" value="Metallo-depent_PP-like"/>
</dbReference>
<keyword evidence="2" id="KW-0378">Hydrolase</keyword>
<sequence>MTTIAHISDLHFGCEAPMVREGLLASLEHINPELVVISGDLTQQAKRREFQAAHAFLATLPYPYLIVPGNHDLVENNLPERLLFPWQKWRQYISRELEPVIHEEAYVAIGVNTARRVSLNPDWSRGSISRMQVARIRRQLQTTPTTHLRLLTAHHPFWLPPMFAHRELVKRGASALQAFQSEVDIILSGHVHLAYAQVTQGVIVSHAGTTLSNRLLLHHTNSFNVIRGDRQRLSVELMEWGSQRFRFARQQVFRREDAGWHQQH</sequence>
<dbReference type="EMBL" id="CP072748">
    <property type="protein sequence ID" value="QTX12725.1"/>
    <property type="molecule type" value="Genomic_DNA"/>
</dbReference>
<dbReference type="PANTHER" id="PTHR42988:SF2">
    <property type="entry name" value="CYCLIC NUCLEOTIDE PHOSPHODIESTERASE CBUA0032-RELATED"/>
    <property type="match status" value="1"/>
</dbReference>
<protein>
    <submittedName>
        <fullName evidence="7">Metallophosphoesterase</fullName>
    </submittedName>
</protein>
<reference evidence="7" key="2">
    <citation type="submission" date="2021-04" db="EMBL/GenBank/DDBJ databases">
        <title>Complete Genome and methylome analysis of Thiothrix fructosivorans ATCC 49748.</title>
        <authorList>
            <person name="Fomenkov A."/>
            <person name="Sun L."/>
            <person name="Vincze T."/>
            <person name="Grabovich M.Y."/>
            <person name="Roberts R.J."/>
        </authorList>
    </citation>
    <scope>NUCLEOTIDE SEQUENCE</scope>
    <source>
        <strain evidence="7">ATCC 49748</strain>
    </source>
</reference>
<comment type="similarity">
    <text evidence="4">Belongs to the cyclic nucleotide phosphodiesterase class-III family.</text>
</comment>
<dbReference type="GO" id="GO:0046872">
    <property type="term" value="F:metal ion binding"/>
    <property type="evidence" value="ECO:0007669"/>
    <property type="project" value="UniProtKB-KW"/>
</dbReference>
<dbReference type="InterPro" id="IPR004843">
    <property type="entry name" value="Calcineurin-like_PHP"/>
</dbReference>
<reference evidence="6 8" key="1">
    <citation type="submission" date="2021-03" db="EMBL/GenBank/DDBJ databases">
        <title>Draft genome and methylome analysis of Thiotrix fructosivoruns ATCC 49748.</title>
        <authorList>
            <person name="Fomenkov A."/>
            <person name="Grabovich M.Y."/>
            <person name="Roberts R.J."/>
        </authorList>
    </citation>
    <scope>NUCLEOTIDE SEQUENCE [LARGE SCALE GENOMIC DNA]</scope>
    <source>
        <strain evidence="6 8">ATCC 49748</strain>
    </source>
</reference>
<evidence type="ECO:0000313" key="6">
    <source>
        <dbReference type="EMBL" id="MBO0613027.1"/>
    </source>
</evidence>
<evidence type="ECO:0000313" key="7">
    <source>
        <dbReference type="EMBL" id="QTX12725.1"/>
    </source>
</evidence>
<accession>A0A8B0SNH3</accession>
<proteinExistence type="inferred from homology"/>
<organism evidence="7">
    <name type="scientific">Thiothrix fructosivorans</name>
    <dbReference type="NCBI Taxonomy" id="111770"/>
    <lineage>
        <taxon>Bacteria</taxon>
        <taxon>Pseudomonadati</taxon>
        <taxon>Pseudomonadota</taxon>
        <taxon>Gammaproteobacteria</taxon>
        <taxon>Thiotrichales</taxon>
        <taxon>Thiotrichaceae</taxon>
        <taxon>Thiothrix</taxon>
    </lineage>
</organism>
<evidence type="ECO:0000313" key="8">
    <source>
        <dbReference type="Proteomes" id="UP000664466"/>
    </source>
</evidence>
<feature type="domain" description="Calcineurin-like phosphoesterase" evidence="5">
    <location>
        <begin position="3"/>
        <end position="192"/>
    </location>
</feature>
<dbReference type="Gene3D" id="3.60.21.10">
    <property type="match status" value="1"/>
</dbReference>
<dbReference type="PANTHER" id="PTHR42988">
    <property type="entry name" value="PHOSPHOHYDROLASE"/>
    <property type="match status" value="1"/>
</dbReference>
<dbReference type="Proteomes" id="UP000664466">
    <property type="component" value="Unassembled WGS sequence"/>
</dbReference>
<dbReference type="Pfam" id="PF00149">
    <property type="entry name" value="Metallophos"/>
    <property type="match status" value="1"/>
</dbReference>
<evidence type="ECO:0000256" key="3">
    <source>
        <dbReference type="ARBA" id="ARBA00023004"/>
    </source>
</evidence>
<dbReference type="AlphaFoldDB" id="A0A8B0SNH3"/>
<name>A0A8B0SNH3_9GAMM</name>
<evidence type="ECO:0000256" key="2">
    <source>
        <dbReference type="ARBA" id="ARBA00022801"/>
    </source>
</evidence>